<accession>A0AAD9MED5</accession>
<dbReference type="EMBL" id="JAQQPM010000003">
    <property type="protein sequence ID" value="KAK2069886.1"/>
    <property type="molecule type" value="Genomic_DNA"/>
</dbReference>
<keyword evidence="4" id="KW-1185">Reference proteome</keyword>
<evidence type="ECO:0000313" key="4">
    <source>
        <dbReference type="Proteomes" id="UP001217918"/>
    </source>
</evidence>
<evidence type="ECO:0000313" key="3">
    <source>
        <dbReference type="EMBL" id="KAK2069886.1"/>
    </source>
</evidence>
<protein>
    <recommendedName>
        <fullName evidence="2">Class II aldolase/adducin N-terminal domain-containing protein</fullName>
    </recommendedName>
</protein>
<dbReference type="GO" id="GO:0051015">
    <property type="term" value="F:actin filament binding"/>
    <property type="evidence" value="ECO:0007669"/>
    <property type="project" value="TreeGrafter"/>
</dbReference>
<dbReference type="InterPro" id="IPR051017">
    <property type="entry name" value="Aldolase-II_Adducin_sf"/>
</dbReference>
<organism evidence="3 4">
    <name type="scientific">Phyllachora maydis</name>
    <dbReference type="NCBI Taxonomy" id="1825666"/>
    <lineage>
        <taxon>Eukaryota</taxon>
        <taxon>Fungi</taxon>
        <taxon>Dikarya</taxon>
        <taxon>Ascomycota</taxon>
        <taxon>Pezizomycotina</taxon>
        <taxon>Sordariomycetes</taxon>
        <taxon>Sordariomycetidae</taxon>
        <taxon>Phyllachorales</taxon>
        <taxon>Phyllachoraceae</taxon>
        <taxon>Phyllachora</taxon>
    </lineage>
</organism>
<dbReference type="Proteomes" id="UP001217918">
    <property type="component" value="Unassembled WGS sequence"/>
</dbReference>
<feature type="region of interest" description="Disordered" evidence="1">
    <location>
        <begin position="1"/>
        <end position="26"/>
    </location>
</feature>
<dbReference type="AlphaFoldDB" id="A0AAD9MED5"/>
<proteinExistence type="predicted"/>
<feature type="domain" description="Class II aldolase/adducin N-terminal" evidence="2">
    <location>
        <begin position="62"/>
        <end position="245"/>
    </location>
</feature>
<dbReference type="NCBIfam" id="NF004855">
    <property type="entry name" value="PRK06208.1"/>
    <property type="match status" value="1"/>
</dbReference>
<dbReference type="SMART" id="SM01007">
    <property type="entry name" value="Aldolase_II"/>
    <property type="match status" value="1"/>
</dbReference>
<reference evidence="3" key="1">
    <citation type="journal article" date="2023" name="Mol. Plant Microbe Interact.">
        <title>Elucidating the Obligate Nature and Biological Capacity of an Invasive Fungal Corn Pathogen.</title>
        <authorList>
            <person name="MacCready J.S."/>
            <person name="Roggenkamp E.M."/>
            <person name="Gdanetz K."/>
            <person name="Chilvers M.I."/>
        </authorList>
    </citation>
    <scope>NUCLEOTIDE SEQUENCE</scope>
    <source>
        <strain evidence="3">PM02</strain>
    </source>
</reference>
<evidence type="ECO:0000256" key="1">
    <source>
        <dbReference type="SAM" id="MobiDB-lite"/>
    </source>
</evidence>
<dbReference type="Pfam" id="PF00596">
    <property type="entry name" value="Aldolase_II"/>
    <property type="match status" value="1"/>
</dbReference>
<dbReference type="PANTHER" id="PTHR10672:SF41">
    <property type="entry name" value="CLASS II ALDOLASE_ADDUCIN DOMAIN PROTEIN (AFU_ORTHOLOGUE AFUA_3G01330)"/>
    <property type="match status" value="1"/>
</dbReference>
<dbReference type="GO" id="GO:0005856">
    <property type="term" value="C:cytoskeleton"/>
    <property type="evidence" value="ECO:0007669"/>
    <property type="project" value="TreeGrafter"/>
</dbReference>
<evidence type="ECO:0000259" key="2">
    <source>
        <dbReference type="SMART" id="SM01007"/>
    </source>
</evidence>
<comment type="caution">
    <text evidence="3">The sequence shown here is derived from an EMBL/GenBank/DDBJ whole genome shotgun (WGS) entry which is preliminary data.</text>
</comment>
<dbReference type="InterPro" id="IPR036409">
    <property type="entry name" value="Aldolase_II/adducin_N_sf"/>
</dbReference>
<dbReference type="InterPro" id="IPR001303">
    <property type="entry name" value="Aldolase_II/adducin_N"/>
</dbReference>
<dbReference type="FunFam" id="3.40.225.10:FF:000009">
    <property type="entry name" value="Class II aldolase/adducin N-terminal"/>
    <property type="match status" value="1"/>
</dbReference>
<dbReference type="PANTHER" id="PTHR10672">
    <property type="entry name" value="ADDUCIN"/>
    <property type="match status" value="1"/>
</dbReference>
<dbReference type="Gene3D" id="3.40.225.10">
    <property type="entry name" value="Class II aldolase/adducin N-terminal domain"/>
    <property type="match status" value="1"/>
</dbReference>
<name>A0AAD9MED5_9PEZI</name>
<dbReference type="SUPFAM" id="SSF53639">
    <property type="entry name" value="AraD/HMP-PK domain-like"/>
    <property type="match status" value="1"/>
</dbReference>
<gene>
    <name evidence="3" type="ORF">P8C59_004430</name>
</gene>
<sequence length="308" mass="33637">MSPPAVSVLVPTTTQPVSEKLVPERSRRYYASGDPKDLFKPDEQTVPPEFDDPYEERKYLKHRLALAFRIFAQHGFTEGVAGHITLRDPVEPDSFWVNPFGMHFSLIRDKDLLRVDKDGNVVDGGKNRRLNKAAYAIHHEIHKARPDVICAAHSHSLYGRAMCATGRPLSMLTQDFCTFHASHVVYPNFGGTVVANEEGQRIAAHLGPASKAALLGNHGLLTVGRSIEAAVFYFVLLEKLCRVQLVAEASSAGTGTPLVTIGEDEASAAFDAVGTEGAGYFQGLPLFQLAEAEFGERTLLGRGLEPLD</sequence>